<dbReference type="Gene3D" id="1.10.1270.20">
    <property type="entry name" value="tRNA(m1g37)methyltransferase, domain 2"/>
    <property type="match status" value="1"/>
</dbReference>
<feature type="binding site" evidence="15 16">
    <location>
        <position position="114"/>
    </location>
    <ligand>
        <name>S-adenosyl-L-methionine</name>
        <dbReference type="ChEBI" id="CHEBI:59789"/>
    </ligand>
</feature>
<protein>
    <recommendedName>
        <fullName evidence="6 15">tRNA (guanine-N(1)-)-methyltransferase</fullName>
        <ecNumber evidence="5 15">2.1.1.228</ecNumber>
    </recommendedName>
    <alternativeName>
        <fullName evidence="12 15">M1G-methyltransferase</fullName>
    </alternativeName>
    <alternativeName>
        <fullName evidence="13 15">tRNA [GM37] methyltransferase</fullName>
    </alternativeName>
</protein>
<evidence type="ECO:0000259" key="18">
    <source>
        <dbReference type="Pfam" id="PF01746"/>
    </source>
</evidence>
<dbReference type="FunFam" id="3.40.1280.10:FF:000001">
    <property type="entry name" value="tRNA (guanine-N(1)-)-methyltransferase"/>
    <property type="match status" value="1"/>
</dbReference>
<evidence type="ECO:0000256" key="13">
    <source>
        <dbReference type="ARBA" id="ARBA00033392"/>
    </source>
</evidence>
<comment type="similarity">
    <text evidence="3 15 17">Belongs to the RNA methyltransferase TrmD family.</text>
</comment>
<dbReference type="PANTHER" id="PTHR46417">
    <property type="entry name" value="TRNA (GUANINE-N(1)-)-METHYLTRANSFERASE"/>
    <property type="match status" value="1"/>
</dbReference>
<dbReference type="InterPro" id="IPR029026">
    <property type="entry name" value="tRNA_m1G_MTases_N"/>
</dbReference>
<feature type="binding site" evidence="15 16">
    <location>
        <begin position="134"/>
        <end position="139"/>
    </location>
    <ligand>
        <name>S-adenosyl-L-methionine</name>
        <dbReference type="ChEBI" id="CHEBI:59789"/>
    </ligand>
</feature>
<dbReference type="NCBIfam" id="NF000648">
    <property type="entry name" value="PRK00026.1"/>
    <property type="match status" value="1"/>
</dbReference>
<keyword evidence="10 15" id="KW-0949">S-adenosyl-L-methionine</keyword>
<evidence type="ECO:0000256" key="6">
    <source>
        <dbReference type="ARBA" id="ARBA00014679"/>
    </source>
</evidence>
<evidence type="ECO:0000256" key="11">
    <source>
        <dbReference type="ARBA" id="ARBA00022694"/>
    </source>
</evidence>
<evidence type="ECO:0000313" key="19">
    <source>
        <dbReference type="EMBL" id="SHK87220.1"/>
    </source>
</evidence>
<dbReference type="STRING" id="1121421.SAMN02745123_03428"/>
<comment type="subcellular location">
    <subcellularLocation>
        <location evidence="2 15 17">Cytoplasm</location>
    </subcellularLocation>
</comment>
<evidence type="ECO:0000256" key="17">
    <source>
        <dbReference type="RuleBase" id="RU003464"/>
    </source>
</evidence>
<evidence type="ECO:0000256" key="4">
    <source>
        <dbReference type="ARBA" id="ARBA00011738"/>
    </source>
</evidence>
<dbReference type="PIRSF" id="PIRSF000386">
    <property type="entry name" value="tRNA_mtase"/>
    <property type="match status" value="1"/>
</dbReference>
<evidence type="ECO:0000256" key="5">
    <source>
        <dbReference type="ARBA" id="ARBA00012807"/>
    </source>
</evidence>
<evidence type="ECO:0000256" key="12">
    <source>
        <dbReference type="ARBA" id="ARBA00029736"/>
    </source>
</evidence>
<reference evidence="20" key="1">
    <citation type="submission" date="2016-11" db="EMBL/GenBank/DDBJ databases">
        <authorList>
            <person name="Varghese N."/>
            <person name="Submissions S."/>
        </authorList>
    </citation>
    <scope>NUCLEOTIDE SEQUENCE [LARGE SCALE GENOMIC DNA]</scope>
    <source>
        <strain evidence="20">DSM 10349</strain>
    </source>
</reference>
<keyword evidence="8 15" id="KW-0489">Methyltransferase</keyword>
<dbReference type="InterPro" id="IPR002649">
    <property type="entry name" value="tRNA_m1G_MeTrfase_TrmD"/>
</dbReference>
<gene>
    <name evidence="15" type="primary">trmD</name>
    <name evidence="19" type="ORF">SAMN02745123_03428</name>
</gene>
<dbReference type="InterPro" id="IPR016009">
    <property type="entry name" value="tRNA_MeTrfase_TRMD/TRM10"/>
</dbReference>
<dbReference type="RefSeq" id="WP_072916812.1">
    <property type="nucleotide sequence ID" value="NZ_FRAR01000027.1"/>
</dbReference>
<evidence type="ECO:0000256" key="15">
    <source>
        <dbReference type="HAMAP-Rule" id="MF_00605"/>
    </source>
</evidence>
<dbReference type="EMBL" id="FRAR01000027">
    <property type="protein sequence ID" value="SHK87220.1"/>
    <property type="molecule type" value="Genomic_DNA"/>
</dbReference>
<proteinExistence type="inferred from homology"/>
<evidence type="ECO:0000256" key="7">
    <source>
        <dbReference type="ARBA" id="ARBA00022490"/>
    </source>
</evidence>
<name>A0A1M6W0G9_9FIRM</name>
<dbReference type="SUPFAM" id="SSF75217">
    <property type="entry name" value="alpha/beta knot"/>
    <property type="match status" value="1"/>
</dbReference>
<dbReference type="OrthoDB" id="9807416at2"/>
<keyword evidence="20" id="KW-1185">Reference proteome</keyword>
<evidence type="ECO:0000256" key="8">
    <source>
        <dbReference type="ARBA" id="ARBA00022603"/>
    </source>
</evidence>
<dbReference type="GO" id="GO:0005829">
    <property type="term" value="C:cytosol"/>
    <property type="evidence" value="ECO:0007669"/>
    <property type="project" value="TreeGrafter"/>
</dbReference>
<dbReference type="Pfam" id="PF01746">
    <property type="entry name" value="tRNA_m1G_MT"/>
    <property type="match status" value="1"/>
</dbReference>
<dbReference type="FunFam" id="1.10.1270.20:FF:000001">
    <property type="entry name" value="tRNA (guanine-N(1)-)-methyltransferase"/>
    <property type="match status" value="1"/>
</dbReference>
<evidence type="ECO:0000313" key="20">
    <source>
        <dbReference type="Proteomes" id="UP000183997"/>
    </source>
</evidence>
<keyword evidence="9 15" id="KW-0808">Transferase</keyword>
<dbReference type="Proteomes" id="UP000183997">
    <property type="component" value="Unassembled WGS sequence"/>
</dbReference>
<evidence type="ECO:0000256" key="1">
    <source>
        <dbReference type="ARBA" id="ARBA00002634"/>
    </source>
</evidence>
<keyword evidence="11 15" id="KW-0819">tRNA processing</keyword>
<evidence type="ECO:0000256" key="9">
    <source>
        <dbReference type="ARBA" id="ARBA00022679"/>
    </source>
</evidence>
<dbReference type="InterPro" id="IPR023148">
    <property type="entry name" value="tRNA_m1G_MeTrfase_C_sf"/>
</dbReference>
<dbReference type="GO" id="GO:0002939">
    <property type="term" value="P:tRNA N1-guanine methylation"/>
    <property type="evidence" value="ECO:0007669"/>
    <property type="project" value="TreeGrafter"/>
</dbReference>
<comment type="subunit">
    <text evidence="4 15 17">Homodimer.</text>
</comment>
<dbReference type="NCBIfam" id="TIGR00088">
    <property type="entry name" value="trmD"/>
    <property type="match status" value="1"/>
</dbReference>
<dbReference type="InterPro" id="IPR029028">
    <property type="entry name" value="Alpha/beta_knot_MTases"/>
</dbReference>
<evidence type="ECO:0000256" key="16">
    <source>
        <dbReference type="PIRSR" id="PIRSR000386-1"/>
    </source>
</evidence>
<dbReference type="HAMAP" id="MF_00605">
    <property type="entry name" value="TrmD"/>
    <property type="match status" value="1"/>
</dbReference>
<dbReference type="Gene3D" id="3.40.1280.10">
    <property type="match status" value="1"/>
</dbReference>
<sequence>MYVDILTLFPDMFDGPFGHSIIKRAQEKNLLQINTINIRDFSRNKHHTVDDTPCGGGAGMVMGPEPLFECFDYVKSIRGDKMGRVVMMCPQGEPFTQEYAKELAQEENLVIVCGHYEGIDERVREALVTDEISIGDYVLTGGELPAMVVVDAVARMIPGVLGEAASAEEDSFYHGLLEHPHYTKPRVYRGYEVPEILLSGHHENIRKWRRRQSLLRTLERRPELLKEVTLTKEDKKVLLELKKLLQSLDLPSL</sequence>
<organism evidence="19 20">
    <name type="scientific">Desulforamulus aeronauticus DSM 10349</name>
    <dbReference type="NCBI Taxonomy" id="1121421"/>
    <lineage>
        <taxon>Bacteria</taxon>
        <taxon>Bacillati</taxon>
        <taxon>Bacillota</taxon>
        <taxon>Clostridia</taxon>
        <taxon>Eubacteriales</taxon>
        <taxon>Peptococcaceae</taxon>
        <taxon>Desulforamulus</taxon>
    </lineage>
</organism>
<evidence type="ECO:0000256" key="10">
    <source>
        <dbReference type="ARBA" id="ARBA00022691"/>
    </source>
</evidence>
<dbReference type="EC" id="2.1.1.228" evidence="5 15"/>
<evidence type="ECO:0000256" key="3">
    <source>
        <dbReference type="ARBA" id="ARBA00007630"/>
    </source>
</evidence>
<comment type="function">
    <text evidence="1 15 17">Specifically methylates guanosine-37 in various tRNAs.</text>
</comment>
<evidence type="ECO:0000256" key="2">
    <source>
        <dbReference type="ARBA" id="ARBA00004496"/>
    </source>
</evidence>
<dbReference type="PANTHER" id="PTHR46417:SF1">
    <property type="entry name" value="TRNA (GUANINE-N(1)-)-METHYLTRANSFERASE"/>
    <property type="match status" value="1"/>
</dbReference>
<dbReference type="AlphaFoldDB" id="A0A1M6W0G9"/>
<keyword evidence="7 15" id="KW-0963">Cytoplasm</keyword>
<feature type="domain" description="tRNA methyltransferase TRMD/TRM10-type" evidence="18">
    <location>
        <begin position="1"/>
        <end position="226"/>
    </location>
</feature>
<dbReference type="CDD" id="cd18080">
    <property type="entry name" value="TrmD-like"/>
    <property type="match status" value="1"/>
</dbReference>
<dbReference type="GO" id="GO:0052906">
    <property type="term" value="F:tRNA (guanine(37)-N1)-methyltransferase activity"/>
    <property type="evidence" value="ECO:0007669"/>
    <property type="project" value="UniProtKB-UniRule"/>
</dbReference>
<accession>A0A1M6W0G9</accession>
<comment type="catalytic activity">
    <reaction evidence="14 15 17">
        <text>guanosine(37) in tRNA + S-adenosyl-L-methionine = N(1)-methylguanosine(37) in tRNA + S-adenosyl-L-homocysteine + H(+)</text>
        <dbReference type="Rhea" id="RHEA:36899"/>
        <dbReference type="Rhea" id="RHEA-COMP:10145"/>
        <dbReference type="Rhea" id="RHEA-COMP:10147"/>
        <dbReference type="ChEBI" id="CHEBI:15378"/>
        <dbReference type="ChEBI" id="CHEBI:57856"/>
        <dbReference type="ChEBI" id="CHEBI:59789"/>
        <dbReference type="ChEBI" id="CHEBI:73542"/>
        <dbReference type="ChEBI" id="CHEBI:74269"/>
        <dbReference type="EC" id="2.1.1.228"/>
    </reaction>
</comment>
<evidence type="ECO:0000256" key="14">
    <source>
        <dbReference type="ARBA" id="ARBA00047783"/>
    </source>
</evidence>